<dbReference type="Pfam" id="PF13550">
    <property type="entry name" value="Phage-tail_3"/>
    <property type="match status" value="1"/>
</dbReference>
<dbReference type="EMBL" id="MT345684">
    <property type="protein sequence ID" value="QJI53362.1"/>
    <property type="molecule type" value="Genomic_DNA"/>
</dbReference>
<reference evidence="4" key="1">
    <citation type="submission" date="2020-04" db="EMBL/GenBank/DDBJ databases">
        <authorList>
            <person name="Ma R."/>
            <person name="Lai J."/>
            <person name="Yang Y."/>
            <person name="Jiao N."/>
            <person name="Zhang R."/>
        </authorList>
    </citation>
    <scope>NUCLEOTIDE SEQUENCE [LARGE SCALE GENOMIC DNA]</scope>
</reference>
<evidence type="ECO:0000259" key="2">
    <source>
        <dbReference type="Pfam" id="PF23666"/>
    </source>
</evidence>
<keyword evidence="4" id="KW-1185">Reference proteome</keyword>
<dbReference type="InterPro" id="IPR056490">
    <property type="entry name" value="Rcc01698_C"/>
</dbReference>
<proteinExistence type="predicted"/>
<dbReference type="InterPro" id="IPR032876">
    <property type="entry name" value="J_dom"/>
</dbReference>
<gene>
    <name evidence="3" type="ORF">vBAcoSR7M_40</name>
</gene>
<protein>
    <submittedName>
        <fullName evidence="3">Uncharacterized protein</fullName>
    </submittedName>
</protein>
<organism evidence="3 4">
    <name type="scientific">Alteromonas phage vB_AcoS-R7M</name>
    <dbReference type="NCBI Taxonomy" id="2729541"/>
    <lineage>
        <taxon>Viruses</taxon>
        <taxon>Duplodnaviria</taxon>
        <taxon>Heunggongvirae</taxon>
        <taxon>Uroviricota</taxon>
        <taxon>Caudoviricetes</taxon>
        <taxon>Queuovirinae</taxon>
        <taxon>Amoyvirus</taxon>
        <taxon>Amoyvirus R7M</taxon>
    </lineage>
</organism>
<dbReference type="Pfam" id="PF23666">
    <property type="entry name" value="Rcc01698_C"/>
    <property type="match status" value="1"/>
</dbReference>
<evidence type="ECO:0000313" key="4">
    <source>
        <dbReference type="Proteomes" id="UP000503037"/>
    </source>
</evidence>
<name>A0A6M3YN77_9CAUD</name>
<dbReference type="Proteomes" id="UP000503037">
    <property type="component" value="Segment"/>
</dbReference>
<evidence type="ECO:0000259" key="1">
    <source>
        <dbReference type="Pfam" id="PF13550"/>
    </source>
</evidence>
<feature type="domain" description="Tip attachment protein J" evidence="1">
    <location>
        <begin position="1079"/>
        <end position="1168"/>
    </location>
</feature>
<accession>A0A6M3YN77</accession>
<evidence type="ECO:0000313" key="3">
    <source>
        <dbReference type="EMBL" id="QJI53362.1"/>
    </source>
</evidence>
<feature type="domain" description="Rcc01698-like C-terminal" evidence="2">
    <location>
        <begin position="1283"/>
        <end position="1374"/>
    </location>
</feature>
<sequence>MSFLSPTIRLPNQEGSRLDDLNPSPIGYGNPITRIWGTKRVTTKALDQFPIVETTHVEQVRSGGKGGGSTTYNNTTYTYSATFAVLICDKPIAGVRRIWMNGKLFFEDTPYQSGDVLNANRVARNKFNIYYGSQDQDPDPVLQAVRGDRCPAYRGRSYIVFKDIELAEAGNRIPSVDVEVIEYGVGENGLKPPYPFDTPLSRIVGDLCLSSGFKTEEFDVTQLTQKVKGFSVEGVTKASEVILDLMELFHFYPVDDGEKLVFQQQPTPIYRKEHNTNCLINEDGYISNAYHSTLGRQGYFPAEAGTSEGQFIMLRAAIMAYNETGDQRWRDLVDVLVRPLDKMYNQPIPATTDTLYVPHWLFVVKNAVTAQSNTLNYTLKMTLNGLDEYRGFIPNGYPGYADRIVSIVNAYPNDGTFTSWDNPFAGLIGHDGYGAPLRTGPGIVDGQNGTWIYYPSNGNGQINIEMNLIVIYDFGRWLEISENMEAWPHWRPMEQGELACAVDTLPWALECYELLETLTGDAKWTAAKETTKNTIDTVFDVDDGRNWIAKTAGSPFNTPGTYISSSRAGFSEANVIRNSDLTLDIVYPEGSGEAQFGRGITDFMRASDTHISVTYTWTKTMQSVVAPTADEMSTYVANVQENFIKIFLQSGNNVSTATRYFYMLNQNDGVKDIPLSSFKPLKMEASGMWIPDESAPALGASVTIDVVGLIYDGTTAAELKLERYRPTPEIQLPYTPGASPFTANTLSGTLIDWRGAPGVGYQDAMTWVNHNQPAKLAKMLDFIEDSQDEFESRYGSRGPFIPAYVWDRFDRQATGAANNTWTFDWVDPNSEWIGYTARTVNGCAMAGYKASSNRASAIASDFINWLNSVWTDHNKFIVTNLPETIRAIGRSEDVEVDEVVTVYNGYVYQCRTAGTTNGNAPTYPQTLYATVNDGTAVFECVGYSYGTVPAYGSYDEPHAASLFLRGAAYLHKSGYETTNSLAIVQRCWNYLERLWSNSYGEVDNTWSHNSAAGEWFGFWSGEIVTTLSLLLGELDSVRSAAGISAATINSRLSDHMGWISDKVRVVEVPNLLEQLTDGDMDVTRIKESELPRKVELTFVSNNRNGDTDTRAIERRSARSVEKEDITTDLVLTGDEALKIIYVYLSARWMQRIEWEMELMTTRIQPGDVREYEVDGVIHQMQFTDVDIRADGYSKVKALKYDPSVWTLSAMSSGDPITSIGIDSPSSTIPQFLDIPLIDSENDGLGYYTYAIPTKATWNGGYLLASENDTTYAEEATYIGRPPYGVASTALLGKKHELIDTESRLTVSMSHGELAAITDADFYSGANLALIGNEIINFRDVQIISSGVYELSHLRRGLKGTQREMYSHGEGERFVLLTNALSVAYMPESAIGVNRYYKGLSIGQTEDDVDATQYAIQGIKMKPLEPLHLKGRKLASEVVVTWIRQTRYSATWRDNADAPLGENSELYNLYLLDAPSGNVLYSYTTDSPQFTAERTLIDSLYGSPTAQIHVRVCQVSDIVGDGYYSEITI</sequence>